<dbReference type="EMBL" id="QPJK01000002">
    <property type="protein sequence ID" value="RCW74514.1"/>
    <property type="molecule type" value="Genomic_DNA"/>
</dbReference>
<evidence type="ECO:0000313" key="2">
    <source>
        <dbReference type="Proteomes" id="UP000252884"/>
    </source>
</evidence>
<dbReference type="AlphaFoldDB" id="A0A368Y8I6"/>
<sequence length="75" mass="7904">MACLLFWKQRVALRGIYLRALAAYSRSIMKNALVLTFAILGTAANIAWAGSQPSIPAPPAHPPLECACVPGSPVA</sequence>
<evidence type="ECO:0000313" key="1">
    <source>
        <dbReference type="EMBL" id="RCW74514.1"/>
    </source>
</evidence>
<dbReference type="Proteomes" id="UP000252884">
    <property type="component" value="Unassembled WGS sequence"/>
</dbReference>
<gene>
    <name evidence="1" type="ORF">DES41_102837</name>
</gene>
<reference evidence="1 2" key="1">
    <citation type="submission" date="2018-07" db="EMBL/GenBank/DDBJ databases">
        <title>Genomic Encyclopedia of Type Strains, Phase IV (KMG-IV): sequencing the most valuable type-strain genomes for metagenomic binning, comparative biology and taxonomic classification.</title>
        <authorList>
            <person name="Goeker M."/>
        </authorList>
    </citation>
    <scope>NUCLEOTIDE SEQUENCE [LARGE SCALE GENOMIC DNA]</scope>
    <source>
        <strain evidence="1 2">DSM 21634</strain>
    </source>
</reference>
<proteinExistence type="predicted"/>
<protein>
    <submittedName>
        <fullName evidence="1">Uncharacterized protein</fullName>
    </submittedName>
</protein>
<keyword evidence="2" id="KW-1185">Reference proteome</keyword>
<organism evidence="1 2">
    <name type="scientific">Pseudorhodoferax soli</name>
    <dbReference type="NCBI Taxonomy" id="545864"/>
    <lineage>
        <taxon>Bacteria</taxon>
        <taxon>Pseudomonadati</taxon>
        <taxon>Pseudomonadota</taxon>
        <taxon>Betaproteobacteria</taxon>
        <taxon>Burkholderiales</taxon>
        <taxon>Comamonadaceae</taxon>
    </lineage>
</organism>
<name>A0A368Y8I6_9BURK</name>
<accession>A0A368Y8I6</accession>
<comment type="caution">
    <text evidence="1">The sequence shown here is derived from an EMBL/GenBank/DDBJ whole genome shotgun (WGS) entry which is preliminary data.</text>
</comment>